<protein>
    <submittedName>
        <fullName evidence="1">Uncharacterized protein</fullName>
    </submittedName>
</protein>
<evidence type="ECO:0000313" key="1">
    <source>
        <dbReference type="EMBL" id="KAJ8541752.1"/>
    </source>
</evidence>
<proteinExistence type="predicted"/>
<accession>A0A9Q1LT57</accession>
<evidence type="ECO:0000313" key="2">
    <source>
        <dbReference type="Proteomes" id="UP001152561"/>
    </source>
</evidence>
<dbReference type="AlphaFoldDB" id="A0A9Q1LT57"/>
<dbReference type="Proteomes" id="UP001152561">
    <property type="component" value="Unassembled WGS sequence"/>
</dbReference>
<reference evidence="2" key="1">
    <citation type="journal article" date="2023" name="Proc. Natl. Acad. Sci. U.S.A.">
        <title>Genomic and structural basis for evolution of tropane alkaloid biosynthesis.</title>
        <authorList>
            <person name="Wanga Y.-J."/>
            <person name="Taina T."/>
            <person name="Yua J.-Y."/>
            <person name="Lia J."/>
            <person name="Xua B."/>
            <person name="Chenc J."/>
            <person name="D'Auriad J.C."/>
            <person name="Huanga J.-P."/>
            <person name="Huanga S.-X."/>
        </authorList>
    </citation>
    <scope>NUCLEOTIDE SEQUENCE [LARGE SCALE GENOMIC DNA]</scope>
    <source>
        <strain evidence="2">cv. KIB-2019</strain>
    </source>
</reference>
<dbReference type="EMBL" id="JAJAGQ010000015">
    <property type="protein sequence ID" value="KAJ8541752.1"/>
    <property type="molecule type" value="Genomic_DNA"/>
</dbReference>
<organism evidence="1 2">
    <name type="scientific">Anisodus acutangulus</name>
    <dbReference type="NCBI Taxonomy" id="402998"/>
    <lineage>
        <taxon>Eukaryota</taxon>
        <taxon>Viridiplantae</taxon>
        <taxon>Streptophyta</taxon>
        <taxon>Embryophyta</taxon>
        <taxon>Tracheophyta</taxon>
        <taxon>Spermatophyta</taxon>
        <taxon>Magnoliopsida</taxon>
        <taxon>eudicotyledons</taxon>
        <taxon>Gunneridae</taxon>
        <taxon>Pentapetalae</taxon>
        <taxon>asterids</taxon>
        <taxon>lamiids</taxon>
        <taxon>Solanales</taxon>
        <taxon>Solanaceae</taxon>
        <taxon>Solanoideae</taxon>
        <taxon>Hyoscyameae</taxon>
        <taxon>Anisodus</taxon>
    </lineage>
</organism>
<name>A0A9Q1LT57_9SOLA</name>
<keyword evidence="2" id="KW-1185">Reference proteome</keyword>
<comment type="caution">
    <text evidence="1">The sequence shown here is derived from an EMBL/GenBank/DDBJ whole genome shotgun (WGS) entry which is preliminary data.</text>
</comment>
<sequence length="99" mass="10425">MARRRRAAQRPPEMVEKEIKARMVTPATGIPHTLAPIKLGHWIPGADTTATVLPVPEQGIAVPEIGNESPEGSNAARKLLFSAGSQVTPPIAATTPQDG</sequence>
<gene>
    <name evidence="1" type="ORF">K7X08_002568</name>
</gene>